<dbReference type="KEGG" id="aade:C3B56_00223"/>
<dbReference type="PANTHER" id="PTHR42829">
    <property type="entry name" value="NADH-UBIQUINONE OXIDOREDUCTASE CHAIN 5"/>
    <property type="match status" value="1"/>
</dbReference>
<dbReference type="Proteomes" id="UP000274458">
    <property type="component" value="Chromosome"/>
</dbReference>
<dbReference type="RefSeq" id="WP_126071592.1">
    <property type="nucleotide sequence ID" value="NZ_CP026513.1"/>
</dbReference>
<feature type="transmembrane region" description="Helical" evidence="6">
    <location>
        <begin position="138"/>
        <end position="158"/>
    </location>
</feature>
<evidence type="ECO:0000259" key="7">
    <source>
        <dbReference type="Pfam" id="PF00361"/>
    </source>
</evidence>
<evidence type="ECO:0000313" key="10">
    <source>
        <dbReference type="Proteomes" id="UP000274458"/>
    </source>
</evidence>
<name>A0A3Q9CLG0_9ENTR</name>
<dbReference type="GO" id="GO:0016020">
    <property type="term" value="C:membrane"/>
    <property type="evidence" value="ECO:0007669"/>
    <property type="project" value="UniProtKB-SubCell"/>
</dbReference>
<sequence length="624" mass="73213">MNILYLSIILFFISCIILTIYHKSLSKNKINFIIISTMGFSIYLTINSIIDFFNNKGKTFNQILWYLVDIRGLEIPMKITLDKLSLTMFSIVIGISSIIYFFSIWYMKNEKNYAKFFIYMNFFVANMLLLIISDNLLFMYFGWECVGLCSYLLINFYYKNKNYGKNAIKSFITTKISDIFLLISIFIFYNYLGTISIQEVNKFSIMYLYKNNYILQISNLFLLIGAIGKSAQFPMYTWLPDAMSGPTPASALIHAATMVTAGIYLIVRMHKIFILTPNILYIMYVIGLITLIISGLFALTQRNIKKILAYSTISQLGYIFLSLGICSWQAAIFHLITHSYFKALLFLSAGSLIKNCSGNQNIFTMNCSYKNNKFLYICFLIGGSSLSALPLITSGFYSKEYILLRLFSNNYIYIFYICILGTFITSLYTFRMIFYVFHEKYKKYNNIIKKNIFHNIPLLILCLLSTVAGLFIQFPYLDGFICKISSDEKFLIIISCLSSIFGIIISYIFYKNNIEIYKFILEENYIDYLHRFFYNSFFLNSIYDLIFVKPYLIITFILFKIDFIDKLMYIPVFLIILFNNFFNKIENGYLRWYIYNIILGVLIMLFLINILHIHYVIKKTYLYI</sequence>
<dbReference type="InterPro" id="IPR018393">
    <property type="entry name" value="NADHpl_OxRdtase_5_subgr"/>
</dbReference>
<gene>
    <name evidence="9" type="primary">nuoL</name>
    <name evidence="9" type="ORF">C3B56_00223</name>
</gene>
<dbReference type="GO" id="GO:0008137">
    <property type="term" value="F:NADH dehydrogenase (ubiquinone) activity"/>
    <property type="evidence" value="ECO:0007669"/>
    <property type="project" value="InterPro"/>
</dbReference>
<dbReference type="Pfam" id="PF00662">
    <property type="entry name" value="Proton_antipo_N"/>
    <property type="match status" value="1"/>
</dbReference>
<dbReference type="InterPro" id="IPR001516">
    <property type="entry name" value="Proton_antipo_N"/>
</dbReference>
<dbReference type="NCBIfam" id="NF005141">
    <property type="entry name" value="PRK06590.1"/>
    <property type="match status" value="1"/>
</dbReference>
<feature type="transmembrane region" description="Helical" evidence="6">
    <location>
        <begin position="413"/>
        <end position="437"/>
    </location>
</feature>
<dbReference type="PRINTS" id="PR01434">
    <property type="entry name" value="NADHDHGNASE5"/>
</dbReference>
<dbReference type="GO" id="GO:0015990">
    <property type="term" value="P:electron transport coupled proton transport"/>
    <property type="evidence" value="ECO:0007669"/>
    <property type="project" value="TreeGrafter"/>
</dbReference>
<keyword evidence="4 6" id="KW-0472">Membrane</keyword>
<feature type="transmembrane region" description="Helical" evidence="6">
    <location>
        <begin position="594"/>
        <end position="617"/>
    </location>
</feature>
<evidence type="ECO:0000256" key="4">
    <source>
        <dbReference type="ARBA" id="ARBA00023136"/>
    </source>
</evidence>
<dbReference type="EC" id="1.6.5.11" evidence="9"/>
<feature type="transmembrane region" description="Helical" evidence="6">
    <location>
        <begin position="489"/>
        <end position="510"/>
    </location>
</feature>
<keyword evidence="2 5" id="KW-0812">Transmembrane</keyword>
<protein>
    <submittedName>
        <fullName evidence="9">NADH-quinone oxidoreductase subunit L</fullName>
        <ecNumber evidence="9">1.6.5.11</ecNumber>
    </submittedName>
</protein>
<feature type="transmembrane region" description="Helical" evidence="6">
    <location>
        <begin position="30"/>
        <end position="50"/>
    </location>
</feature>
<dbReference type="Pfam" id="PF00361">
    <property type="entry name" value="Proton_antipo_M"/>
    <property type="match status" value="1"/>
</dbReference>
<comment type="subcellular location">
    <subcellularLocation>
        <location evidence="1">Endomembrane system</location>
        <topology evidence="1">Multi-pass membrane protein</topology>
    </subcellularLocation>
    <subcellularLocation>
        <location evidence="5">Membrane</location>
        <topology evidence="5">Multi-pass membrane protein</topology>
    </subcellularLocation>
</comment>
<keyword evidence="9" id="KW-0560">Oxidoreductase</keyword>
<organism evidence="9 10">
    <name type="scientific">Candidatus Annandia adelgestsuga</name>
    <dbReference type="NCBI Taxonomy" id="1302411"/>
    <lineage>
        <taxon>Bacteria</taxon>
        <taxon>Pseudomonadati</taxon>
        <taxon>Pseudomonadota</taxon>
        <taxon>Gammaproteobacteria</taxon>
        <taxon>Enterobacterales</taxon>
        <taxon>Enterobacteriaceae</taxon>
        <taxon>Candidatus Annandia</taxon>
    </lineage>
</organism>
<evidence type="ECO:0000256" key="3">
    <source>
        <dbReference type="ARBA" id="ARBA00022989"/>
    </source>
</evidence>
<dbReference type="PANTHER" id="PTHR42829:SF2">
    <property type="entry name" value="NADH-UBIQUINONE OXIDOREDUCTASE CHAIN 5"/>
    <property type="match status" value="1"/>
</dbReference>
<feature type="transmembrane region" description="Helical" evidence="6">
    <location>
        <begin position="113"/>
        <end position="132"/>
    </location>
</feature>
<evidence type="ECO:0000256" key="2">
    <source>
        <dbReference type="ARBA" id="ARBA00022692"/>
    </source>
</evidence>
<feature type="transmembrane region" description="Helical" evidence="6">
    <location>
        <begin position="537"/>
        <end position="561"/>
    </location>
</feature>
<keyword evidence="3 6" id="KW-1133">Transmembrane helix</keyword>
<evidence type="ECO:0000256" key="1">
    <source>
        <dbReference type="ARBA" id="ARBA00004127"/>
    </source>
</evidence>
<feature type="transmembrane region" description="Helical" evidence="6">
    <location>
        <begin position="6"/>
        <end position="23"/>
    </location>
</feature>
<evidence type="ECO:0000313" key="9">
    <source>
        <dbReference type="EMBL" id="AZP36320.1"/>
    </source>
</evidence>
<dbReference type="AlphaFoldDB" id="A0A3Q9CLG0"/>
<feature type="domain" description="NADH:quinone oxidoreductase/Mrp antiporter transmembrane" evidence="7">
    <location>
        <begin position="133"/>
        <end position="425"/>
    </location>
</feature>
<evidence type="ECO:0000256" key="6">
    <source>
        <dbReference type="SAM" id="Phobius"/>
    </source>
</evidence>
<feature type="transmembrane region" description="Helical" evidence="6">
    <location>
        <begin position="567"/>
        <end position="582"/>
    </location>
</feature>
<feature type="transmembrane region" description="Helical" evidence="6">
    <location>
        <begin position="279"/>
        <end position="300"/>
    </location>
</feature>
<feature type="transmembrane region" description="Helical" evidence="6">
    <location>
        <begin position="179"/>
        <end position="197"/>
    </location>
</feature>
<feature type="transmembrane region" description="Helical" evidence="6">
    <location>
        <begin position="374"/>
        <end position="393"/>
    </location>
</feature>
<dbReference type="GO" id="GO:0012505">
    <property type="term" value="C:endomembrane system"/>
    <property type="evidence" value="ECO:0007669"/>
    <property type="project" value="UniProtKB-SubCell"/>
</dbReference>
<dbReference type="OrthoDB" id="9811798at2"/>
<feature type="transmembrane region" description="Helical" evidence="6">
    <location>
        <begin position="458"/>
        <end position="477"/>
    </location>
</feature>
<dbReference type="GO" id="GO:0003954">
    <property type="term" value="F:NADH dehydrogenase activity"/>
    <property type="evidence" value="ECO:0007669"/>
    <property type="project" value="TreeGrafter"/>
</dbReference>
<feature type="transmembrane region" description="Helical" evidence="6">
    <location>
        <begin position="251"/>
        <end position="267"/>
    </location>
</feature>
<evidence type="ECO:0000256" key="5">
    <source>
        <dbReference type="RuleBase" id="RU000320"/>
    </source>
</evidence>
<dbReference type="InterPro" id="IPR003945">
    <property type="entry name" value="NU5C-like"/>
</dbReference>
<reference evidence="9 10" key="1">
    <citation type="journal article" date="2018" name="Genome Biol. Evol.">
        <title>Partnering With a Pest: Genomes of Hemlock Woolly Adelgid Symbionts Reveal Atypical Nutritional Provisioning Patterns in Dual-Obligate Bacteria.</title>
        <authorList>
            <person name="Weglarz K.M."/>
            <person name="Havill N.P."/>
            <person name="Burke G.R."/>
            <person name="von Dohlen C.D."/>
        </authorList>
    </citation>
    <scope>NUCLEOTIDE SEQUENCE [LARGE SCALE GENOMIC DNA]</scope>
    <source>
        <strain evidence="9">ENA</strain>
    </source>
</reference>
<dbReference type="EMBL" id="CP026513">
    <property type="protein sequence ID" value="AZP36320.1"/>
    <property type="molecule type" value="Genomic_DNA"/>
</dbReference>
<accession>A0A3Q9CLG0</accession>
<evidence type="ECO:0000259" key="8">
    <source>
        <dbReference type="Pfam" id="PF00662"/>
    </source>
</evidence>
<feature type="domain" description="NADH-Ubiquinone oxidoreductase (complex I) chain 5 N-terminal" evidence="8">
    <location>
        <begin position="69"/>
        <end position="117"/>
    </location>
</feature>
<keyword evidence="10" id="KW-1185">Reference proteome</keyword>
<proteinExistence type="predicted"/>
<dbReference type="InterPro" id="IPR001750">
    <property type="entry name" value="ND/Mrp_TM"/>
</dbReference>
<feature type="transmembrane region" description="Helical" evidence="6">
    <location>
        <begin position="86"/>
        <end position="106"/>
    </location>
</feature>
<dbReference type="NCBIfam" id="TIGR01974">
    <property type="entry name" value="NDH_I_L"/>
    <property type="match status" value="1"/>
</dbReference>
<dbReference type="Gene3D" id="1.20.5.2700">
    <property type="match status" value="1"/>
</dbReference>
<dbReference type="GO" id="GO:0042773">
    <property type="term" value="P:ATP synthesis coupled electron transport"/>
    <property type="evidence" value="ECO:0007669"/>
    <property type="project" value="InterPro"/>
</dbReference>